<dbReference type="AlphaFoldDB" id="A0A6M0SI81"/>
<comment type="caution">
    <text evidence="1">The sequence shown here is derived from an EMBL/GenBank/DDBJ whole genome shotgun (WGS) entry which is preliminary data.</text>
</comment>
<dbReference type="Proteomes" id="UP000473574">
    <property type="component" value="Unassembled WGS sequence"/>
</dbReference>
<dbReference type="GO" id="GO:0016740">
    <property type="term" value="F:transferase activity"/>
    <property type="evidence" value="ECO:0007669"/>
    <property type="project" value="UniProtKB-KW"/>
</dbReference>
<dbReference type="RefSeq" id="WP_163670240.1">
    <property type="nucleotide sequence ID" value="NZ_QZCE01000002.1"/>
</dbReference>
<dbReference type="Gene3D" id="3.90.1200.10">
    <property type="match status" value="1"/>
</dbReference>
<name>A0A6M0SI81_9CYAN</name>
<gene>
    <name evidence="1" type="ORF">D0962_31815</name>
</gene>
<dbReference type="EMBL" id="QZCE01000002">
    <property type="protein sequence ID" value="NEZ67292.1"/>
    <property type="molecule type" value="Genomic_DNA"/>
</dbReference>
<organism evidence="1 2">
    <name type="scientific">Adonisia turfae CCMR0082</name>
    <dbReference type="NCBI Taxonomy" id="2304604"/>
    <lineage>
        <taxon>Bacteria</taxon>
        <taxon>Bacillati</taxon>
        <taxon>Cyanobacteriota</taxon>
        <taxon>Adonisia</taxon>
        <taxon>Adonisia turfae</taxon>
    </lineage>
</organism>
<dbReference type="InterPro" id="IPR011009">
    <property type="entry name" value="Kinase-like_dom_sf"/>
</dbReference>
<proteinExistence type="predicted"/>
<evidence type="ECO:0000313" key="2">
    <source>
        <dbReference type="Proteomes" id="UP000473574"/>
    </source>
</evidence>
<evidence type="ECO:0000313" key="1">
    <source>
        <dbReference type="EMBL" id="NEZ67292.1"/>
    </source>
</evidence>
<sequence length="393" mass="44273">MIFRLNAQNVFDYLQGTDLWTEPESPTGQVELKPAKNFNLLVSLNTGKKFLVKQERYAPDGKAAGEFFNEWHIRKFWQTFPEFAAVQPSASSLVHFDAEHAIAIFEYLDDYRDLGDFYAKENHYPEQISTAIGQTIAALHKATFRQAEYQSFLTKEAATNSTRKPYLQNLERPTPEIFSGLPGDGIRFFVLYQRFASLRRAIAAANVQVTPCCLTHNDLKINNILLHPERLRSSSTASADSAELPDLIRLIDWEQAGWGDPAFDLGSVIASYLQLWLGSLIVSQDMAIEESLKLAMTPLELLQPSLQALVKAYFDEFPEILAQRPDFLSLTLKLAGIVLIFQIQSVLRYQKKFGNNQICTLQVAKSLLCQPELAIPTLFGTDSLQVPTLSTVM</sequence>
<keyword evidence="1" id="KW-0808">Transferase</keyword>
<protein>
    <submittedName>
        <fullName evidence="1">Aminoglycoside phosphotransferase family protein</fullName>
    </submittedName>
</protein>
<dbReference type="PANTHER" id="PTHR21310">
    <property type="entry name" value="AMINOGLYCOSIDE PHOSPHOTRANSFERASE-RELATED-RELATED"/>
    <property type="match status" value="1"/>
</dbReference>
<dbReference type="Pfam" id="PF01633">
    <property type="entry name" value="Choline_kinase"/>
    <property type="match status" value="1"/>
</dbReference>
<reference evidence="1 2" key="1">
    <citation type="journal article" date="2020" name="Microb. Ecol.">
        <title>Ecogenomics of the Marine Benthic Filamentous Cyanobacterium Adonisia.</title>
        <authorList>
            <person name="Walter J.M."/>
            <person name="Coutinho F.H."/>
            <person name="Leomil L."/>
            <person name="Hargreaves P.I."/>
            <person name="Campeao M.E."/>
            <person name="Vieira V.V."/>
            <person name="Silva B.S."/>
            <person name="Fistarol G.O."/>
            <person name="Salomon P.S."/>
            <person name="Sawabe T."/>
            <person name="Mino S."/>
            <person name="Hosokawa M."/>
            <person name="Miyashita H."/>
            <person name="Maruyama F."/>
            <person name="van Verk M.C."/>
            <person name="Dutilh B.E."/>
            <person name="Thompson C.C."/>
            <person name="Thompson F.L."/>
        </authorList>
    </citation>
    <scope>NUCLEOTIDE SEQUENCE [LARGE SCALE GENOMIC DNA]</scope>
    <source>
        <strain evidence="1 2">CCMR0082</strain>
    </source>
</reference>
<dbReference type="SUPFAM" id="SSF56112">
    <property type="entry name" value="Protein kinase-like (PK-like)"/>
    <property type="match status" value="1"/>
</dbReference>
<accession>A0A6M0SI81</accession>
<dbReference type="InterPro" id="IPR051678">
    <property type="entry name" value="AGP_Transferase"/>
</dbReference>